<evidence type="ECO:0000256" key="4">
    <source>
        <dbReference type="PIRSR" id="PIRSR000103-1"/>
    </source>
</evidence>
<evidence type="ECO:0000313" key="8">
    <source>
        <dbReference type="Proteomes" id="UP000680866"/>
    </source>
</evidence>
<feature type="domain" description="3-hydroxyisobutyrate dehydrogenase-like NAD-binding" evidence="6">
    <location>
        <begin position="177"/>
        <end position="295"/>
    </location>
</feature>
<dbReference type="InterPro" id="IPR002204">
    <property type="entry name" value="3-OH-isobutyrate_DH-rel_CS"/>
</dbReference>
<dbReference type="EMBL" id="AP023359">
    <property type="protein sequence ID" value="BCJ68255.1"/>
    <property type="molecule type" value="Genomic_DNA"/>
</dbReference>
<dbReference type="PIRSF" id="PIRSF000103">
    <property type="entry name" value="HIBADH"/>
    <property type="match status" value="1"/>
</dbReference>
<evidence type="ECO:0000256" key="3">
    <source>
        <dbReference type="ARBA" id="ARBA00023027"/>
    </source>
</evidence>
<dbReference type="PROSITE" id="PS00895">
    <property type="entry name" value="3_HYDROXYISOBUT_DH"/>
    <property type="match status" value="1"/>
</dbReference>
<evidence type="ECO:0000313" key="7">
    <source>
        <dbReference type="EMBL" id="BCJ68255.1"/>
    </source>
</evidence>
<evidence type="ECO:0000259" key="5">
    <source>
        <dbReference type="Pfam" id="PF03446"/>
    </source>
</evidence>
<reference evidence="7" key="1">
    <citation type="submission" date="2020-08" db="EMBL/GenBank/DDBJ databases">
        <title>Whole genome shotgun sequence of Polymorphospora rubra NBRC 101157.</title>
        <authorList>
            <person name="Komaki H."/>
            <person name="Tamura T."/>
        </authorList>
    </citation>
    <scope>NUCLEOTIDE SEQUENCE</scope>
    <source>
        <strain evidence="7">NBRC 101157</strain>
    </source>
</reference>
<dbReference type="GO" id="GO:0016054">
    <property type="term" value="P:organic acid catabolic process"/>
    <property type="evidence" value="ECO:0007669"/>
    <property type="project" value="UniProtKB-ARBA"/>
</dbReference>
<dbReference type="SUPFAM" id="SSF48179">
    <property type="entry name" value="6-phosphogluconate dehydrogenase C-terminal domain-like"/>
    <property type="match status" value="1"/>
</dbReference>
<dbReference type="InterPro" id="IPR029154">
    <property type="entry name" value="HIBADH-like_NADP-bd"/>
</dbReference>
<dbReference type="InterPro" id="IPR015815">
    <property type="entry name" value="HIBADH-related"/>
</dbReference>
<dbReference type="InterPro" id="IPR013328">
    <property type="entry name" value="6PGD_dom2"/>
</dbReference>
<dbReference type="InterPro" id="IPR006115">
    <property type="entry name" value="6PGDH_NADP-bd"/>
</dbReference>
<keyword evidence="2" id="KW-0560">Oxidoreductase</keyword>
<protein>
    <submittedName>
        <fullName evidence="7">6-phosphogluconate dehydrogenase</fullName>
    </submittedName>
</protein>
<dbReference type="SUPFAM" id="SSF51735">
    <property type="entry name" value="NAD(P)-binding Rossmann-fold domains"/>
    <property type="match status" value="1"/>
</dbReference>
<dbReference type="KEGG" id="pry:Prubr_52760"/>
<dbReference type="PANTHER" id="PTHR43580">
    <property type="entry name" value="OXIDOREDUCTASE GLYR1-RELATED"/>
    <property type="match status" value="1"/>
</dbReference>
<dbReference type="InterPro" id="IPR008927">
    <property type="entry name" value="6-PGluconate_DH-like_C_sf"/>
</dbReference>
<feature type="active site" evidence="4">
    <location>
        <position position="182"/>
    </location>
</feature>
<sequence length="308" mass="31590">MWEMTVGPSVAVPGEVGFLGLGVMGQPMAVNLTRAGVPLVAWNRTPSRCEPVAAAGAHIASGPGEVIDRCGTVLLMLADEAAVDAVLGRAEGGLARLRNRTVVQMGTIAADYSLALSNAIAAAGGTYVEAPVSGSRGPAEAGQLVGMLAGPRPALDRVRPLLDPLCSAVFECGAVPSGLVTKFAVNIFLITMVTGLAESFHFAEEHGIDPALLGQILDAGPMASTVSRTKARKLVENDFDVQAAIADVLKNNRLIADAAHARGVAAPLLDVCHALYGETLTLGHGAADMAAVVHAIRARTAGATIRRP</sequence>
<comment type="similarity">
    <text evidence="1">Belongs to the HIBADH-related family.</text>
</comment>
<proteinExistence type="inferred from homology"/>
<keyword evidence="3" id="KW-0520">NAD</keyword>
<dbReference type="AlphaFoldDB" id="A0A810NA87"/>
<dbReference type="GO" id="GO:0051287">
    <property type="term" value="F:NAD binding"/>
    <property type="evidence" value="ECO:0007669"/>
    <property type="project" value="InterPro"/>
</dbReference>
<evidence type="ECO:0000256" key="2">
    <source>
        <dbReference type="ARBA" id="ARBA00023002"/>
    </source>
</evidence>
<dbReference type="PANTHER" id="PTHR43580:SF2">
    <property type="entry name" value="CYTOKINE-LIKE NUCLEAR FACTOR N-PAC"/>
    <property type="match status" value="1"/>
</dbReference>
<dbReference type="Proteomes" id="UP000680866">
    <property type="component" value="Chromosome"/>
</dbReference>
<feature type="domain" description="6-phosphogluconate dehydrogenase NADP-binding" evidence="5">
    <location>
        <begin position="15"/>
        <end position="172"/>
    </location>
</feature>
<dbReference type="Pfam" id="PF03446">
    <property type="entry name" value="NAD_binding_2"/>
    <property type="match status" value="1"/>
</dbReference>
<evidence type="ECO:0000259" key="6">
    <source>
        <dbReference type="Pfam" id="PF14833"/>
    </source>
</evidence>
<dbReference type="GO" id="GO:0016491">
    <property type="term" value="F:oxidoreductase activity"/>
    <property type="evidence" value="ECO:0007669"/>
    <property type="project" value="UniProtKB-KW"/>
</dbReference>
<name>A0A810NA87_9ACTN</name>
<keyword evidence="8" id="KW-1185">Reference proteome</keyword>
<dbReference type="Pfam" id="PF14833">
    <property type="entry name" value="NAD_binding_11"/>
    <property type="match status" value="1"/>
</dbReference>
<gene>
    <name evidence="7" type="ORF">Prubr_52760</name>
</gene>
<dbReference type="InterPro" id="IPR051265">
    <property type="entry name" value="HIBADH-related_NP60_sf"/>
</dbReference>
<accession>A0A810NA87</accession>
<organism evidence="7 8">
    <name type="scientific">Polymorphospora rubra</name>
    <dbReference type="NCBI Taxonomy" id="338584"/>
    <lineage>
        <taxon>Bacteria</taxon>
        <taxon>Bacillati</taxon>
        <taxon>Actinomycetota</taxon>
        <taxon>Actinomycetes</taxon>
        <taxon>Micromonosporales</taxon>
        <taxon>Micromonosporaceae</taxon>
        <taxon>Polymorphospora</taxon>
    </lineage>
</organism>
<evidence type="ECO:0000256" key="1">
    <source>
        <dbReference type="ARBA" id="ARBA00009080"/>
    </source>
</evidence>
<dbReference type="InterPro" id="IPR036291">
    <property type="entry name" value="NAD(P)-bd_dom_sf"/>
</dbReference>
<dbReference type="GO" id="GO:0050661">
    <property type="term" value="F:NADP binding"/>
    <property type="evidence" value="ECO:0007669"/>
    <property type="project" value="InterPro"/>
</dbReference>
<dbReference type="Gene3D" id="1.10.1040.10">
    <property type="entry name" value="N-(1-d-carboxylethyl)-l-norvaline Dehydrogenase, domain 2"/>
    <property type="match status" value="1"/>
</dbReference>
<dbReference type="Gene3D" id="3.40.50.720">
    <property type="entry name" value="NAD(P)-binding Rossmann-like Domain"/>
    <property type="match status" value="1"/>
</dbReference>